<evidence type="ECO:0000313" key="3">
    <source>
        <dbReference type="Proteomes" id="UP001164746"/>
    </source>
</evidence>
<dbReference type="InterPro" id="IPR008775">
    <property type="entry name" value="Phytyl_CoA_dOase-like"/>
</dbReference>
<evidence type="ECO:0000313" key="2">
    <source>
        <dbReference type="EMBL" id="WAR31467.1"/>
    </source>
</evidence>
<dbReference type="Proteomes" id="UP001164746">
    <property type="component" value="Chromosome 17"/>
</dbReference>
<proteinExistence type="predicted"/>
<comment type="cofactor">
    <cofactor evidence="1">
        <name>Fe cation</name>
        <dbReference type="ChEBI" id="CHEBI:24875"/>
    </cofactor>
</comment>
<keyword evidence="3" id="KW-1185">Reference proteome</keyword>
<dbReference type="SUPFAM" id="SSF51197">
    <property type="entry name" value="Clavaminate synthase-like"/>
    <property type="match status" value="1"/>
</dbReference>
<name>A0ABY7GDN4_MYAAR</name>
<protein>
    <recommendedName>
        <fullName evidence="4">Phytanoyl-CoA dioxygenase</fullName>
    </recommendedName>
</protein>
<dbReference type="Gene3D" id="2.60.120.620">
    <property type="entry name" value="q2cbj1_9rhob like domain"/>
    <property type="match status" value="1"/>
</dbReference>
<evidence type="ECO:0008006" key="4">
    <source>
        <dbReference type="Google" id="ProtNLM"/>
    </source>
</evidence>
<gene>
    <name evidence="2" type="ORF">MAR_034009</name>
</gene>
<evidence type="ECO:0000256" key="1">
    <source>
        <dbReference type="ARBA" id="ARBA00001962"/>
    </source>
</evidence>
<dbReference type="PANTHER" id="PTHR20883:SF14">
    <property type="entry name" value="PHYTANOYL-COA DIOXYGENASE"/>
    <property type="match status" value="1"/>
</dbReference>
<dbReference type="EMBL" id="CP111028">
    <property type="protein sequence ID" value="WAR31467.1"/>
    <property type="molecule type" value="Genomic_DNA"/>
</dbReference>
<dbReference type="Pfam" id="PF05721">
    <property type="entry name" value="PhyH"/>
    <property type="match status" value="1"/>
</dbReference>
<accession>A0ABY7GDN4</accession>
<dbReference type="PANTHER" id="PTHR20883">
    <property type="entry name" value="PHYTANOYL-COA DIOXYGENASE DOMAIN CONTAINING 1"/>
    <property type="match status" value="1"/>
</dbReference>
<sequence length="377" mass="43445">MSVPTECEYPGYTGERHPEVFDVRAMPAQPEVLKPGQLPREKIEQFFTKGYLVVEDYFTPEELDPMTPVLNQFVDNVANRLYKAGKVKDVYADLGFRERLCKLEEEFPGANILCFKQMGSVPQALKAIWANERLLNLIEQLIGPDIAGNPVWNLRTKTPRNDATTVPWHQVYNVSIVSRVLDCSYTDLESYRCLVPTAWIPFVDANEDNGCLQIMESGHMSGLVARHQCCWGGTWYNMLEEHEMRDTLEQQLQNFFVLITVSPLSLNNTSDHVRWSVDLRWQRASDPAGFYGLKGSVLMRSHDRPDLKIDWTEFDAVNRHELQDKLLADEMKSVPQDDPDFDTRVPGPWMRKWEITHVNKHVLQHRKDESAGDEHAI</sequence>
<organism evidence="2 3">
    <name type="scientific">Mya arenaria</name>
    <name type="common">Soft-shell clam</name>
    <dbReference type="NCBI Taxonomy" id="6604"/>
    <lineage>
        <taxon>Eukaryota</taxon>
        <taxon>Metazoa</taxon>
        <taxon>Spiralia</taxon>
        <taxon>Lophotrochozoa</taxon>
        <taxon>Mollusca</taxon>
        <taxon>Bivalvia</taxon>
        <taxon>Autobranchia</taxon>
        <taxon>Heteroconchia</taxon>
        <taxon>Euheterodonta</taxon>
        <taxon>Imparidentia</taxon>
        <taxon>Neoheterodontei</taxon>
        <taxon>Myida</taxon>
        <taxon>Myoidea</taxon>
        <taxon>Myidae</taxon>
        <taxon>Mya</taxon>
    </lineage>
</organism>
<reference evidence="2" key="1">
    <citation type="submission" date="2022-11" db="EMBL/GenBank/DDBJ databases">
        <title>Centuries of genome instability and evolution in soft-shell clam transmissible cancer (bioRxiv).</title>
        <authorList>
            <person name="Hart S.F.M."/>
            <person name="Yonemitsu M.A."/>
            <person name="Giersch R.M."/>
            <person name="Beal B.F."/>
            <person name="Arriagada G."/>
            <person name="Davis B.W."/>
            <person name="Ostrander E.A."/>
            <person name="Goff S.P."/>
            <person name="Metzger M.J."/>
        </authorList>
    </citation>
    <scope>NUCLEOTIDE SEQUENCE</scope>
    <source>
        <strain evidence="2">MELC-2E11</strain>
        <tissue evidence="2">Siphon/mantle</tissue>
    </source>
</reference>